<comment type="similarity">
    <text evidence="2">Belongs to the LIMR family.</text>
</comment>
<name>A0A2T9YZY6_9FUNG</name>
<proteinExistence type="inferred from homology"/>
<organism evidence="8 9">
    <name type="scientific">Smittium simulii</name>
    <dbReference type="NCBI Taxonomy" id="133385"/>
    <lineage>
        <taxon>Eukaryota</taxon>
        <taxon>Fungi</taxon>
        <taxon>Fungi incertae sedis</taxon>
        <taxon>Zoopagomycota</taxon>
        <taxon>Kickxellomycotina</taxon>
        <taxon>Harpellomycetes</taxon>
        <taxon>Harpellales</taxon>
        <taxon>Legeriomycetaceae</taxon>
        <taxon>Smittium</taxon>
    </lineage>
</organism>
<keyword evidence="4 7" id="KW-1133">Transmembrane helix</keyword>
<evidence type="ECO:0000313" key="8">
    <source>
        <dbReference type="EMBL" id="PVU97844.1"/>
    </source>
</evidence>
<feature type="transmembrane region" description="Helical" evidence="7">
    <location>
        <begin position="436"/>
        <end position="458"/>
    </location>
</feature>
<feature type="transmembrane region" description="Helical" evidence="7">
    <location>
        <begin position="478"/>
        <end position="500"/>
    </location>
</feature>
<dbReference type="Proteomes" id="UP000245383">
    <property type="component" value="Unassembled WGS sequence"/>
</dbReference>
<feature type="transmembrane region" description="Helical" evidence="7">
    <location>
        <begin position="156"/>
        <end position="180"/>
    </location>
</feature>
<dbReference type="Pfam" id="PF04791">
    <property type="entry name" value="LMBR1"/>
    <property type="match status" value="1"/>
</dbReference>
<dbReference type="InterPro" id="IPR051584">
    <property type="entry name" value="GPCR-associated_LMBR1"/>
</dbReference>
<feature type="transmembrane region" description="Helical" evidence="7">
    <location>
        <begin position="340"/>
        <end position="366"/>
    </location>
</feature>
<evidence type="ECO:0000256" key="4">
    <source>
        <dbReference type="ARBA" id="ARBA00022989"/>
    </source>
</evidence>
<keyword evidence="3 7" id="KW-0812">Transmembrane</keyword>
<reference evidence="8 9" key="1">
    <citation type="journal article" date="2018" name="MBio">
        <title>Comparative Genomics Reveals the Core Gene Toolbox for the Fungus-Insect Symbiosis.</title>
        <authorList>
            <person name="Wang Y."/>
            <person name="Stata M."/>
            <person name="Wang W."/>
            <person name="Stajich J.E."/>
            <person name="White M.M."/>
            <person name="Moncalvo J.M."/>
        </authorList>
    </citation>
    <scope>NUCLEOTIDE SEQUENCE [LARGE SCALE GENOMIC DNA]</scope>
    <source>
        <strain evidence="8 9">SWE-8-4</strain>
    </source>
</reference>
<dbReference type="AlphaFoldDB" id="A0A2T9YZY6"/>
<dbReference type="GO" id="GO:0016020">
    <property type="term" value="C:membrane"/>
    <property type="evidence" value="ECO:0007669"/>
    <property type="project" value="UniProtKB-SubCell"/>
</dbReference>
<protein>
    <submittedName>
        <fullName evidence="8">Uncharacterized protein</fullName>
    </submittedName>
</protein>
<evidence type="ECO:0000256" key="6">
    <source>
        <dbReference type="SAM" id="MobiDB-lite"/>
    </source>
</evidence>
<accession>A0A2T9YZY6</accession>
<evidence type="ECO:0000256" key="2">
    <source>
        <dbReference type="ARBA" id="ARBA00010487"/>
    </source>
</evidence>
<dbReference type="InterPro" id="IPR006876">
    <property type="entry name" value="LMBR1-like_membr_prot"/>
</dbReference>
<evidence type="ECO:0000256" key="7">
    <source>
        <dbReference type="SAM" id="Phobius"/>
    </source>
</evidence>
<evidence type="ECO:0000256" key="5">
    <source>
        <dbReference type="ARBA" id="ARBA00023136"/>
    </source>
</evidence>
<dbReference type="PANTHER" id="PTHR21355:SF0">
    <property type="entry name" value="G-PROTEIN COUPLED RECEPTOR-ASSOCIATED PROTEIN LMBRD2"/>
    <property type="match status" value="1"/>
</dbReference>
<feature type="region of interest" description="Disordered" evidence="6">
    <location>
        <begin position="521"/>
        <end position="542"/>
    </location>
</feature>
<keyword evidence="5 7" id="KW-0472">Membrane</keyword>
<dbReference type="PANTHER" id="PTHR21355">
    <property type="entry name" value="G-PROTEIN COUPLED RECEPTOR-ASSOCIATED PROTEIN LMBRD2"/>
    <property type="match status" value="1"/>
</dbReference>
<feature type="transmembrane region" description="Helical" evidence="7">
    <location>
        <begin position="6"/>
        <end position="23"/>
    </location>
</feature>
<feature type="transmembrane region" description="Helical" evidence="7">
    <location>
        <begin position="129"/>
        <end position="150"/>
    </location>
</feature>
<feature type="transmembrane region" description="Helical" evidence="7">
    <location>
        <begin position="392"/>
        <end position="415"/>
    </location>
</feature>
<keyword evidence="9" id="KW-1185">Reference proteome</keyword>
<comment type="subcellular location">
    <subcellularLocation>
        <location evidence="1">Membrane</location>
        <topology evidence="1">Multi-pass membrane protein</topology>
    </subcellularLocation>
</comment>
<feature type="compositionally biased region" description="Polar residues" evidence="6">
    <location>
        <begin position="523"/>
        <end position="541"/>
    </location>
</feature>
<comment type="caution">
    <text evidence="8">The sequence shown here is derived from an EMBL/GenBank/DDBJ whole genome shotgun (WGS) entry which is preliminary data.</text>
</comment>
<sequence length="560" mass="64363">MQLFLFLSFSCFVFSCIIVYKYANHKNTPLYILALAVLSWFPPTAVIFLLPLDISSTNFRACEGSNCSKPSGYLEKGVAFFYWRLLYWTLFVLTWYVVLYIPVVSRFVDSGYFSSRSRLYNAFRSNLNHNLRIWSAGLICLIIMAIKGYLYPTNVIAFVMAVANLWGMFLIVSFMGVGLVEIPRKLKNCANSAFQTRFIESNAADIKFEVDDAELNVIDALQEFTLIPNKNDILSPNYPFILQIELENIDLLDFYRDKIFYDASSRNSNNITHTYLADLNRKIKNSAMQLKISEYKWLASQNKYFFYSDIINSKHKSPGILTSTIEPVRDWPIWRKRLEYIWYVQIAPVFFLLSSYIFAALSFIILESEAMQTIFPRLSIIGMLFKYFETNLHIIEVISLVLVAYMSISIYTSLIKLKLFGINMLYPNHNSSPKSLLSAGCQLCRMMIPLCNNFLGLASSKLKTEFNQLMGKVDMVPIFGSSINKWTALMILLPAFLSYIRAYSRIMKLLKSDLVLDYEPENDNSPSESTHLGSASQSSNILHPRSNEGRILLSAVYEFF</sequence>
<feature type="transmembrane region" description="Helical" evidence="7">
    <location>
        <begin position="85"/>
        <end position="108"/>
    </location>
</feature>
<feature type="transmembrane region" description="Helical" evidence="7">
    <location>
        <begin position="30"/>
        <end position="50"/>
    </location>
</feature>
<evidence type="ECO:0000256" key="3">
    <source>
        <dbReference type="ARBA" id="ARBA00022692"/>
    </source>
</evidence>
<evidence type="ECO:0000313" key="9">
    <source>
        <dbReference type="Proteomes" id="UP000245383"/>
    </source>
</evidence>
<dbReference type="OrthoDB" id="203099at2759"/>
<gene>
    <name evidence="8" type="ORF">BB561_000285</name>
</gene>
<evidence type="ECO:0000256" key="1">
    <source>
        <dbReference type="ARBA" id="ARBA00004141"/>
    </source>
</evidence>
<dbReference type="EMBL" id="MBFR01000006">
    <property type="protein sequence ID" value="PVU97844.1"/>
    <property type="molecule type" value="Genomic_DNA"/>
</dbReference>